<keyword evidence="1" id="KW-0472">Membrane</keyword>
<accession>A0A841GAU7</accession>
<keyword evidence="1" id="KW-1133">Transmembrane helix</keyword>
<feature type="chain" id="PRO_5032369800" description="DUF3999 domain-containing protein" evidence="2">
    <location>
        <begin position="20"/>
        <end position="454"/>
    </location>
</feature>
<keyword evidence="1" id="KW-0812">Transmembrane</keyword>
<keyword evidence="2" id="KW-0732">Signal</keyword>
<evidence type="ECO:0000313" key="3">
    <source>
        <dbReference type="EMBL" id="MBB6056254.1"/>
    </source>
</evidence>
<dbReference type="AlphaFoldDB" id="A0A841GAU7"/>
<name>A0A841GAU7_9GAMM</name>
<feature type="transmembrane region" description="Helical" evidence="1">
    <location>
        <begin position="429"/>
        <end position="447"/>
    </location>
</feature>
<comment type="caution">
    <text evidence="3">The sequence shown here is derived from an EMBL/GenBank/DDBJ whole genome shotgun (WGS) entry which is preliminary data.</text>
</comment>
<organism evidence="3 4">
    <name type="scientific">Tolumonas osonensis</name>
    <dbReference type="NCBI Taxonomy" id="675874"/>
    <lineage>
        <taxon>Bacteria</taxon>
        <taxon>Pseudomonadati</taxon>
        <taxon>Pseudomonadota</taxon>
        <taxon>Gammaproteobacteria</taxon>
        <taxon>Aeromonadales</taxon>
        <taxon>Aeromonadaceae</taxon>
        <taxon>Tolumonas</taxon>
    </lineage>
</organism>
<gene>
    <name evidence="3" type="ORF">HNR75_002186</name>
</gene>
<evidence type="ECO:0008006" key="5">
    <source>
        <dbReference type="Google" id="ProtNLM"/>
    </source>
</evidence>
<sequence>MMNKIVLFCGLVTTLLASAAELPANKFSRQIHYPESAQQQLLAVSLDEPVYAASTPGFNDLRLLDQTGAETPYLLQKIAERKTVTQHLPVSSKTQTLQKSGEEGIEIRLELDKKADTAETADGLTVVTNQRDFEYSLQIFGSDDARDWQLLVDNGLIYDYSRFMNFSSRDIALPANTFRHFRIIIAKPVQSRAGELMLLTQTREDGEALKRSEQIALHQRPLHIERIDFWHSKTEDLPETEQRFDYPISQFTVTQDTRQKTTLVDIEGNQLPLNGFKLTFDTANFSRQATLRVPSSRGTASSMRTIASTRLEALHFGELSLDNTTVSFPEQRQKNYRIVIEDLDNPPLTIKGITGIGPRYQLVFLSQPEHTYQLKYGAARADAPRYEVASIEALLRRGYQGTAASLDPAVVSERTDDRLMLPAFLNSRLFLGLMIGVMVIVLGWILFRVAGRIK</sequence>
<evidence type="ECO:0000256" key="2">
    <source>
        <dbReference type="SAM" id="SignalP"/>
    </source>
</evidence>
<dbReference type="Proteomes" id="UP000585721">
    <property type="component" value="Unassembled WGS sequence"/>
</dbReference>
<evidence type="ECO:0000313" key="4">
    <source>
        <dbReference type="Proteomes" id="UP000585721"/>
    </source>
</evidence>
<proteinExistence type="predicted"/>
<reference evidence="3 4" key="1">
    <citation type="submission" date="2020-08" db="EMBL/GenBank/DDBJ databases">
        <title>Genomic Encyclopedia of Type Strains, Phase IV (KMG-IV): sequencing the most valuable type-strain genomes for metagenomic binning, comparative biology and taxonomic classification.</title>
        <authorList>
            <person name="Goeker M."/>
        </authorList>
    </citation>
    <scope>NUCLEOTIDE SEQUENCE [LARGE SCALE GENOMIC DNA]</scope>
    <source>
        <strain evidence="3 4">DSM 22975</strain>
    </source>
</reference>
<dbReference type="EMBL" id="JACHGR010000007">
    <property type="protein sequence ID" value="MBB6056254.1"/>
    <property type="molecule type" value="Genomic_DNA"/>
</dbReference>
<protein>
    <recommendedName>
        <fullName evidence="5">DUF3999 domain-containing protein</fullName>
    </recommendedName>
</protein>
<feature type="signal peptide" evidence="2">
    <location>
        <begin position="1"/>
        <end position="19"/>
    </location>
</feature>
<evidence type="ECO:0000256" key="1">
    <source>
        <dbReference type="SAM" id="Phobius"/>
    </source>
</evidence>
<dbReference type="RefSeq" id="WP_188026978.1">
    <property type="nucleotide sequence ID" value="NZ_JACHGR010000007.1"/>
</dbReference>
<keyword evidence="4" id="KW-1185">Reference proteome</keyword>